<keyword evidence="2" id="KW-1185">Reference proteome</keyword>
<sequence>MADHHEPLFEHVPENFNEGKSSSSSDSDDYKSSPVKVPLKSEVNRLFGRDKPVHKVLGGGQPANIFLWRNRKKSAKVLGGATAMWFLFELLQYHFITLVCHMLILFLAALFFLSNASVFLGRGPPKVPQVVISDKCITEIVSALNIEINRAFVEMRHIASGKDLKKFLSVIAALWVIAGIGKWFNFLTLLYICVLLLFTLPVGYEKYEDQVDSFAEKAMIEIKKQYKVVDAQVLSKISKGAVKKD</sequence>
<proteinExistence type="predicted"/>
<accession>A0ACB9PWL5</accession>
<name>A0ACB9PWL5_BAUVA</name>
<dbReference type="EMBL" id="CM039428">
    <property type="protein sequence ID" value="KAI4352941.1"/>
    <property type="molecule type" value="Genomic_DNA"/>
</dbReference>
<evidence type="ECO:0000313" key="1">
    <source>
        <dbReference type="EMBL" id="KAI4352941.1"/>
    </source>
</evidence>
<organism evidence="1 2">
    <name type="scientific">Bauhinia variegata</name>
    <name type="common">Purple orchid tree</name>
    <name type="synonym">Phanera variegata</name>
    <dbReference type="NCBI Taxonomy" id="167791"/>
    <lineage>
        <taxon>Eukaryota</taxon>
        <taxon>Viridiplantae</taxon>
        <taxon>Streptophyta</taxon>
        <taxon>Embryophyta</taxon>
        <taxon>Tracheophyta</taxon>
        <taxon>Spermatophyta</taxon>
        <taxon>Magnoliopsida</taxon>
        <taxon>eudicotyledons</taxon>
        <taxon>Gunneridae</taxon>
        <taxon>Pentapetalae</taxon>
        <taxon>rosids</taxon>
        <taxon>fabids</taxon>
        <taxon>Fabales</taxon>
        <taxon>Fabaceae</taxon>
        <taxon>Cercidoideae</taxon>
        <taxon>Cercideae</taxon>
        <taxon>Bauhiniinae</taxon>
        <taxon>Bauhinia</taxon>
    </lineage>
</organism>
<evidence type="ECO:0000313" key="2">
    <source>
        <dbReference type="Proteomes" id="UP000828941"/>
    </source>
</evidence>
<comment type="caution">
    <text evidence="1">The sequence shown here is derived from an EMBL/GenBank/DDBJ whole genome shotgun (WGS) entry which is preliminary data.</text>
</comment>
<protein>
    <submittedName>
        <fullName evidence="1">Uncharacterized protein</fullName>
    </submittedName>
</protein>
<gene>
    <name evidence="1" type="ORF">L6164_007145</name>
</gene>
<reference evidence="1 2" key="1">
    <citation type="journal article" date="2022" name="DNA Res.">
        <title>Chromosomal-level genome assembly of the orchid tree Bauhinia variegata (Leguminosae; Cercidoideae) supports the allotetraploid origin hypothesis of Bauhinia.</title>
        <authorList>
            <person name="Zhong Y."/>
            <person name="Chen Y."/>
            <person name="Zheng D."/>
            <person name="Pang J."/>
            <person name="Liu Y."/>
            <person name="Luo S."/>
            <person name="Meng S."/>
            <person name="Qian L."/>
            <person name="Wei D."/>
            <person name="Dai S."/>
            <person name="Zhou R."/>
        </authorList>
    </citation>
    <scope>NUCLEOTIDE SEQUENCE [LARGE SCALE GENOMIC DNA]</scope>
    <source>
        <strain evidence="1">BV-YZ2020</strain>
    </source>
</reference>
<dbReference type="Proteomes" id="UP000828941">
    <property type="component" value="Chromosome 3"/>
</dbReference>